<feature type="non-terminal residue" evidence="2">
    <location>
        <position position="1"/>
    </location>
</feature>
<sequence length="87" mass="9413">LDDGYRGESSGVTEERVENNSNELVAKVCIEIKGCGKFGAYSSAKPRKCIVDLNVVDFVYDSNSGLVGFSLDSLPKEGKLHVVEIES</sequence>
<reference evidence="2" key="1">
    <citation type="journal article" date="2021" name="J. Hered.">
        <title>Genome Assembly of Salicaceae Populus deltoides (Eastern Cottonwood) I-69 Based on Nanopore Sequencing and Hi-C Technologies.</title>
        <authorList>
            <person name="Bai S."/>
            <person name="Wu H."/>
            <person name="Zhang J."/>
            <person name="Pan Z."/>
            <person name="Zhao W."/>
            <person name="Li Z."/>
            <person name="Tong C."/>
        </authorList>
    </citation>
    <scope>NUCLEOTIDE SEQUENCE</scope>
    <source>
        <tissue evidence="2">Leaf</tissue>
    </source>
</reference>
<evidence type="ECO:0000256" key="1">
    <source>
        <dbReference type="ARBA" id="ARBA00023277"/>
    </source>
</evidence>
<name>A0A8T2Z0E0_POPDE</name>
<proteinExistence type="predicted"/>
<protein>
    <submittedName>
        <fullName evidence="2">Uncharacterized protein</fullName>
    </submittedName>
</protein>
<dbReference type="EMBL" id="JACEGQ020000004">
    <property type="protein sequence ID" value="KAH8511004.1"/>
    <property type="molecule type" value="Genomic_DNA"/>
</dbReference>
<evidence type="ECO:0000313" key="2">
    <source>
        <dbReference type="EMBL" id="KAH8511004.1"/>
    </source>
</evidence>
<dbReference type="InterPro" id="IPR008811">
    <property type="entry name" value="Glycosyl_hydrolases_36"/>
</dbReference>
<keyword evidence="3" id="KW-1185">Reference proteome</keyword>
<comment type="caution">
    <text evidence="2">The sequence shown here is derived from an EMBL/GenBank/DDBJ whole genome shotgun (WGS) entry which is preliminary data.</text>
</comment>
<accession>A0A8T2Z0E0</accession>
<dbReference type="Proteomes" id="UP000807159">
    <property type="component" value="Chromosome 4"/>
</dbReference>
<keyword evidence="1" id="KW-0119">Carbohydrate metabolism</keyword>
<evidence type="ECO:0000313" key="3">
    <source>
        <dbReference type="Proteomes" id="UP000807159"/>
    </source>
</evidence>
<gene>
    <name evidence="2" type="ORF">H0E87_008515</name>
</gene>
<dbReference type="AlphaFoldDB" id="A0A8T2Z0E0"/>
<dbReference type="Pfam" id="PF05691">
    <property type="entry name" value="Raffinose_syn"/>
    <property type="match status" value="1"/>
</dbReference>
<organism evidence="2 3">
    <name type="scientific">Populus deltoides</name>
    <name type="common">Eastern poplar</name>
    <name type="synonym">Eastern cottonwood</name>
    <dbReference type="NCBI Taxonomy" id="3696"/>
    <lineage>
        <taxon>Eukaryota</taxon>
        <taxon>Viridiplantae</taxon>
        <taxon>Streptophyta</taxon>
        <taxon>Embryophyta</taxon>
        <taxon>Tracheophyta</taxon>
        <taxon>Spermatophyta</taxon>
        <taxon>Magnoliopsida</taxon>
        <taxon>eudicotyledons</taxon>
        <taxon>Gunneridae</taxon>
        <taxon>Pentapetalae</taxon>
        <taxon>rosids</taxon>
        <taxon>fabids</taxon>
        <taxon>Malpighiales</taxon>
        <taxon>Salicaceae</taxon>
        <taxon>Saliceae</taxon>
        <taxon>Populus</taxon>
    </lineage>
</organism>